<dbReference type="Pfam" id="PF03456">
    <property type="entry name" value="uDENN"/>
    <property type="match status" value="1"/>
</dbReference>
<dbReference type="SUPFAM" id="SSF50729">
    <property type="entry name" value="PH domain-like"/>
    <property type="match status" value="2"/>
</dbReference>
<dbReference type="Gene3D" id="3.30.450.200">
    <property type="match status" value="1"/>
</dbReference>
<dbReference type="Pfam" id="PF06602">
    <property type="entry name" value="Myotub-related"/>
    <property type="match status" value="1"/>
</dbReference>
<dbReference type="Ensembl" id="ENSMODT00000073807.1">
    <property type="protein sequence ID" value="ENSMODP00000045477.1"/>
    <property type="gene ID" value="ENSMODG00000008083.4"/>
</dbReference>
<dbReference type="GO" id="GO:0005085">
    <property type="term" value="F:guanyl-nucleotide exchange factor activity"/>
    <property type="evidence" value="ECO:0007669"/>
    <property type="project" value="UniProtKB-KW"/>
</dbReference>
<dbReference type="InterPro" id="IPR037823">
    <property type="entry name" value="MTMR13_PH-GRAM"/>
</dbReference>
<dbReference type="FunFam" id="3.40.50.11500:FF:000006">
    <property type="entry name" value="SET binding factor 2"/>
    <property type="match status" value="1"/>
</dbReference>
<reference evidence="8" key="3">
    <citation type="submission" date="2025-09" db="UniProtKB">
        <authorList>
            <consortium name="Ensembl"/>
        </authorList>
    </citation>
    <scope>IDENTIFICATION</scope>
</reference>
<dbReference type="SMART" id="SM00800">
    <property type="entry name" value="uDENN"/>
    <property type="match status" value="1"/>
</dbReference>
<evidence type="ECO:0000256" key="3">
    <source>
        <dbReference type="ARBA" id="ARBA00022490"/>
    </source>
</evidence>
<accession>A0A5F8GDD2</accession>
<dbReference type="InterPro" id="IPR030564">
    <property type="entry name" value="Myotubularin"/>
</dbReference>
<dbReference type="InterPro" id="IPR037516">
    <property type="entry name" value="Tripartite_DENN"/>
</dbReference>
<dbReference type="SUPFAM" id="SSF52799">
    <property type="entry name" value="(Phosphotyrosine protein) phosphatases II"/>
    <property type="match status" value="1"/>
</dbReference>
<dbReference type="GO" id="GO:0005737">
    <property type="term" value="C:cytoplasm"/>
    <property type="evidence" value="ECO:0007669"/>
    <property type="project" value="UniProtKB-SubCell"/>
</dbReference>
<organism evidence="8 9">
    <name type="scientific">Monodelphis domestica</name>
    <name type="common">Gray short-tailed opossum</name>
    <dbReference type="NCBI Taxonomy" id="13616"/>
    <lineage>
        <taxon>Eukaryota</taxon>
        <taxon>Metazoa</taxon>
        <taxon>Chordata</taxon>
        <taxon>Craniata</taxon>
        <taxon>Vertebrata</taxon>
        <taxon>Euteleostomi</taxon>
        <taxon>Mammalia</taxon>
        <taxon>Metatheria</taxon>
        <taxon>Didelphimorphia</taxon>
        <taxon>Didelphidae</taxon>
        <taxon>Monodelphis</taxon>
    </lineage>
</organism>
<dbReference type="PROSITE" id="PS51339">
    <property type="entry name" value="PPASE_MYOTUBULARIN"/>
    <property type="match status" value="1"/>
</dbReference>
<dbReference type="Pfam" id="PF12335">
    <property type="entry name" value="SBF2"/>
    <property type="match status" value="1"/>
</dbReference>
<dbReference type="InterPro" id="IPR043153">
    <property type="entry name" value="DENN_C"/>
</dbReference>
<dbReference type="Pfam" id="PF02141">
    <property type="entry name" value="DENN"/>
    <property type="match status" value="1"/>
</dbReference>
<dbReference type="InterPro" id="IPR001194">
    <property type="entry name" value="cDENN_dom"/>
</dbReference>
<sequence>MGKIIQRFPQKDWDDTPFPQGIELFCQPGGWQLSRERKQPTFFVVVLTDIDSDRHYCSCLTFYEADINFQGTKQEEIEGEEEVTGLIQPAEVFAPKSLVLVSRLDYPEIFRACLGLIYTVHVDSLNFSLESLIANLCACLVPVTGGSQKLFSLGAGDRQLIQTPLHDSLPVTGTSVALLFQQLGIQNVLSLFCAVLTENKVLFHSTSFQRLSDACRALESLMFPLKYSYPYIPILPAQLLEVLSSPTPFIIGVHSVFRTEVHELLDVIIADLDGGTIKVPECIHLSLLPEPLLHQTQMALSLILHPDLEVADYAFPPPRTALSHSKMLDKEVRAVFLRLFAQLFQGYRSCLQLIRIHAEPVIHFHKTAFLGQRGLVENDFLTKVLNGMAFAGFVSDRGPPYRSCDLFDELVAFEVERIKVEESNPLKMIKHIRELAEQLFKNENPNPHMTFQKVPRPTEGSHLRVHILPFPKINEPRVQELIQEGLVKNQLAPPTSKVEKKCVVPAGPPVVSIMDKVTTVFNSAQRLEVVRNCIAFIFENKVLETEKTLPAALRALKGKAARQCLTYELGLHVQQNRAILDHQQFDYIIRMMNCTLQDCSTLEEYNIAAALLPLTSAFYRKLAPGVSQFAYTCVQDHPIWTNQQFWETTFYNNVQNQVRSLYLSAKEDNHLSYLKLKKILKSTDQEKTAMDLAAEQLRLWPTLSKEMQQELVQKEESTVFSQAIHFANLMVNLLVPLDTSKNKLLRTSATGDWESGSNSIVTNSIAGSVAESYDTESGFEDSENSDIANSVVRFITRFIDKVCTESGVTQDHIKSLHCMIPGIVAMHIETLEAVHRESRRLPPIQKPKILRPTLLPGEEIVCEGLRVLLDPDGREEATGGLLGGPHILPAEGALFLTTYRILFKGTPHDQLVGEQTVMRSFPIASIIKEKKITVPNQLQQNMQEGMQITSASFQLIQVAFDEEVSPEAVEIFKKQLMKSRYPQSIFSTFAFAAGQTTPQVILPKQKEKNTSFRTFSKTIVKGAKRAGKMTIGRQYLLKRRTGTIMEERVNRPGWNEDDDISVSDDNELPTSTTLKASEKSTMEQLVERACFRDYQRLGLGTISGHSSRSKTEYFRITASNRMYSLCRSYPGLLVVPQAVQDSSLPRVARCYRQNRLPVVCWKNTKTSTLLLRAGGFHGKGVVGLFKSPNPHSTVPTSSLETSSSIEQEKYLQALLNAISVHQKLSGSNTLTVRPALALSPVSGHRDKCFIQANPKSTAKERVHNQGVWASLRASNRFINSPASFIDVGARLAGKDHSTSFSNSAYLQNQLLKRQAALYIFGEKSQLRGFKLEFALNCEFVPVEFNDIRQVKTSFKKLMRACVPSSIPTDSEVTFLKALGDSDWFPQLHRLLLLAVVVAEVLESGSSVLVCLEDGWDITTQVASLAQLLSDPFYRTLGGFRMLVEKEWLSFGHKFSQRSNLTFNCQGSGFAPIFLQFLDCVHQVHNQYPTEFEFNQYYLKFLAFHYVSNRFKTFLLDSDHERLEHGTLFEDKGDKHAKKGICIWECIERMHKRSPIFFNYLYAPVETEALKPSVNVSSLKKWDYYMEETLATGPSYDWTMLPIKSTPYDEAEQADGARPQSNRRIVWPCYDDVSKVQPDAITSLFSEIERLEHKLNQTPERWQQLWERVNVNLKEDTKQDQVSGSSGIVTSNLHSYQKRSLLHLPDSGLGEEQNVSISPSNGVDRRAATLYSQFTSKNDENRSFEGTLYKRGALLKGWKPRWFVLDVTKHQLRYYDSGEDTSCKGHIDLAEVETIIPAAPSLGAPKHASDKAFFDLKTSKRVYNFCAQDAQSAQQWMDRIQSCISDA</sequence>
<evidence type="ECO:0000313" key="8">
    <source>
        <dbReference type="Ensembl" id="ENSMODP00000045477.1"/>
    </source>
</evidence>
<comment type="similarity">
    <text evidence="2">Belongs to the protein-tyrosine phosphatase family. Non-receptor class myotubularin subfamily.</text>
</comment>
<gene>
    <name evidence="8" type="primary">SBF2</name>
</gene>
<dbReference type="InterPro" id="IPR029021">
    <property type="entry name" value="Prot-tyrosine_phosphatase-like"/>
</dbReference>
<dbReference type="FunFam" id="2.30.29.30:FF:000093">
    <property type="entry name" value="SET binding factor 2"/>
    <property type="match status" value="1"/>
</dbReference>
<dbReference type="PROSITE" id="PS50003">
    <property type="entry name" value="PH_DOMAIN"/>
    <property type="match status" value="1"/>
</dbReference>
<evidence type="ECO:0000259" key="7">
    <source>
        <dbReference type="PROSITE" id="PS51339"/>
    </source>
</evidence>
<protein>
    <submittedName>
        <fullName evidence="8">SET binding factor 2</fullName>
    </submittedName>
</protein>
<name>A0A5F8GDD2_MONDO</name>
<keyword evidence="3" id="KW-0963">Cytoplasm</keyword>
<reference evidence="8 9" key="1">
    <citation type="journal article" date="2007" name="Nature">
        <title>Genome of the marsupial Monodelphis domestica reveals innovation in non-coding sequences.</title>
        <authorList>
            <person name="Mikkelsen T.S."/>
            <person name="Wakefield M.J."/>
            <person name="Aken B."/>
            <person name="Amemiya C.T."/>
            <person name="Chang J.L."/>
            <person name="Duke S."/>
            <person name="Garber M."/>
            <person name="Gentles A.J."/>
            <person name="Goodstadt L."/>
            <person name="Heger A."/>
            <person name="Jurka J."/>
            <person name="Kamal M."/>
            <person name="Mauceli E."/>
            <person name="Searle S.M."/>
            <person name="Sharpe T."/>
            <person name="Baker M.L."/>
            <person name="Batzer M.A."/>
            <person name="Benos P.V."/>
            <person name="Belov K."/>
            <person name="Clamp M."/>
            <person name="Cook A."/>
            <person name="Cuff J."/>
            <person name="Das R."/>
            <person name="Davidow L."/>
            <person name="Deakin J.E."/>
            <person name="Fazzari M.J."/>
            <person name="Glass J.L."/>
            <person name="Grabherr M."/>
            <person name="Greally J.M."/>
            <person name="Gu W."/>
            <person name="Hore T.A."/>
            <person name="Huttley G.A."/>
            <person name="Kleber M."/>
            <person name="Jirtle R.L."/>
            <person name="Koina E."/>
            <person name="Lee J.T."/>
            <person name="Mahony S."/>
            <person name="Marra M.A."/>
            <person name="Miller R.D."/>
            <person name="Nicholls R.D."/>
            <person name="Oda M."/>
            <person name="Papenfuss A.T."/>
            <person name="Parra Z.E."/>
            <person name="Pollock D.D."/>
            <person name="Ray D.A."/>
            <person name="Schein J.E."/>
            <person name="Speed T.P."/>
            <person name="Thompson K."/>
            <person name="VandeBerg J.L."/>
            <person name="Wade C.M."/>
            <person name="Walker J.A."/>
            <person name="Waters P.D."/>
            <person name="Webber C."/>
            <person name="Weidman J.R."/>
            <person name="Xie X."/>
            <person name="Zody M.C."/>
            <person name="Baldwin J."/>
            <person name="Abdouelleil A."/>
            <person name="Abdulkadir J."/>
            <person name="Abebe A."/>
            <person name="Abera B."/>
            <person name="Abreu J."/>
            <person name="Acer S.C."/>
            <person name="Aftuck L."/>
            <person name="Alexander A."/>
            <person name="An P."/>
            <person name="Anderson E."/>
            <person name="Anderson S."/>
            <person name="Arachi H."/>
            <person name="Azer M."/>
            <person name="Bachantsang P."/>
            <person name="Barry A."/>
            <person name="Bayul T."/>
            <person name="Berlin A."/>
            <person name="Bessette D."/>
            <person name="Bloom T."/>
            <person name="Bloom T."/>
            <person name="Boguslavskiy L."/>
            <person name="Bonnet C."/>
            <person name="Boukhgalter B."/>
            <person name="Bourzgui I."/>
            <person name="Brown A."/>
            <person name="Cahill P."/>
            <person name="Channer S."/>
            <person name="Cheshatsang Y."/>
            <person name="Chuda L."/>
            <person name="Citroen M."/>
            <person name="Collymore A."/>
            <person name="Cooke P."/>
            <person name="Costello M."/>
            <person name="D'Aco K."/>
            <person name="Daza R."/>
            <person name="De Haan G."/>
            <person name="DeGray S."/>
            <person name="DeMaso C."/>
            <person name="Dhargay N."/>
            <person name="Dooley K."/>
            <person name="Dooley E."/>
            <person name="Doricent M."/>
            <person name="Dorje P."/>
            <person name="Dorjee K."/>
            <person name="Dupes A."/>
            <person name="Elong R."/>
            <person name="Falk J."/>
            <person name="Farina A."/>
            <person name="Faro S."/>
            <person name="Ferguson D."/>
            <person name="Fisher S."/>
            <person name="Foley C.D."/>
            <person name="Franke A."/>
            <person name="Friedrich D."/>
            <person name="Gadbois L."/>
            <person name="Gearin G."/>
            <person name="Gearin C.R."/>
            <person name="Giannoukos G."/>
            <person name="Goode T."/>
            <person name="Graham J."/>
            <person name="Grandbois E."/>
            <person name="Grewal S."/>
            <person name="Gyaltsen K."/>
            <person name="Hafez N."/>
            <person name="Hagos B."/>
            <person name="Hall J."/>
            <person name="Henson C."/>
            <person name="Hollinger A."/>
            <person name="Honan T."/>
            <person name="Huard M.D."/>
            <person name="Hughes L."/>
            <person name="Hurhula B."/>
            <person name="Husby M.E."/>
            <person name="Kamat A."/>
            <person name="Kanga B."/>
            <person name="Kashin S."/>
            <person name="Khazanovich D."/>
            <person name="Kisner P."/>
            <person name="Lance K."/>
            <person name="Lara M."/>
            <person name="Lee W."/>
            <person name="Lennon N."/>
            <person name="Letendre F."/>
            <person name="LeVine R."/>
            <person name="Lipovsky A."/>
            <person name="Liu X."/>
            <person name="Liu J."/>
            <person name="Liu S."/>
            <person name="Lokyitsang T."/>
            <person name="Lokyitsang Y."/>
            <person name="Lubonja R."/>
            <person name="Lui A."/>
            <person name="MacDonald P."/>
            <person name="Magnisalis V."/>
            <person name="Maru K."/>
            <person name="Matthews C."/>
            <person name="McCusker W."/>
            <person name="McDonough S."/>
            <person name="Mehta T."/>
            <person name="Meldrim J."/>
            <person name="Meneus L."/>
            <person name="Mihai O."/>
            <person name="Mihalev A."/>
            <person name="Mihova T."/>
            <person name="Mittelman R."/>
            <person name="Mlenga V."/>
            <person name="Montmayeur A."/>
            <person name="Mulrain L."/>
            <person name="Navidi A."/>
            <person name="Naylor J."/>
            <person name="Negash T."/>
            <person name="Nguyen T."/>
            <person name="Nguyen N."/>
            <person name="Nicol R."/>
            <person name="Norbu C."/>
            <person name="Norbu N."/>
            <person name="Novod N."/>
            <person name="O'Neill B."/>
            <person name="Osman S."/>
            <person name="Markiewicz E."/>
            <person name="Oyono O.L."/>
            <person name="Patti C."/>
            <person name="Phunkhang P."/>
            <person name="Pierre F."/>
            <person name="Priest M."/>
            <person name="Raghuraman S."/>
            <person name="Rege F."/>
            <person name="Reyes R."/>
            <person name="Rise C."/>
            <person name="Rogov P."/>
            <person name="Ross K."/>
            <person name="Ryan E."/>
            <person name="Settipalli S."/>
            <person name="Shea T."/>
            <person name="Sherpa N."/>
            <person name="Shi L."/>
            <person name="Shih D."/>
            <person name="Sparrow T."/>
            <person name="Spaulding J."/>
            <person name="Stalker J."/>
            <person name="Stange-Thomann N."/>
            <person name="Stavropoulos S."/>
            <person name="Stone C."/>
            <person name="Strader C."/>
            <person name="Tesfaye S."/>
            <person name="Thomson T."/>
            <person name="Thoulutsang Y."/>
            <person name="Thoulutsang D."/>
            <person name="Topham K."/>
            <person name="Topping I."/>
            <person name="Tsamla T."/>
            <person name="Vassiliev H."/>
            <person name="Vo A."/>
            <person name="Wangchuk T."/>
            <person name="Wangdi T."/>
            <person name="Weiand M."/>
            <person name="Wilkinson J."/>
            <person name="Wilson A."/>
            <person name="Yadav S."/>
            <person name="Young G."/>
            <person name="Yu Q."/>
            <person name="Zembek L."/>
            <person name="Zhong D."/>
            <person name="Zimmer A."/>
            <person name="Zwirko Z."/>
            <person name="Jaffe D.B."/>
            <person name="Alvarez P."/>
            <person name="Brockman W."/>
            <person name="Butler J."/>
            <person name="Chin C."/>
            <person name="Gnerre S."/>
            <person name="MacCallum I."/>
            <person name="Graves J.A."/>
            <person name="Ponting C.P."/>
            <person name="Breen M."/>
            <person name="Samollow P.B."/>
            <person name="Lander E.S."/>
            <person name="Lindblad-Toh K."/>
        </authorList>
    </citation>
    <scope>NUCLEOTIDE SEQUENCE [LARGE SCALE GENOMIC DNA]</scope>
</reference>
<dbReference type="InterPro" id="IPR010569">
    <property type="entry name" value="Myotubularin-like_Pase_dom"/>
</dbReference>
<dbReference type="InterPro" id="IPR004182">
    <property type="entry name" value="GRAM"/>
</dbReference>
<dbReference type="InterPro" id="IPR001849">
    <property type="entry name" value="PH_domain"/>
</dbReference>
<dbReference type="InterPro" id="IPR005113">
    <property type="entry name" value="uDENN_dom"/>
</dbReference>
<feature type="domain" description="Myotubularin phosphatase" evidence="7">
    <location>
        <begin position="1084"/>
        <end position="1585"/>
    </location>
</feature>
<dbReference type="SMART" id="SM00801">
    <property type="entry name" value="dDENN"/>
    <property type="match status" value="1"/>
</dbReference>
<dbReference type="FunFam" id="3.30.450.200:FF:000004">
    <property type="entry name" value="SET binding factor 2"/>
    <property type="match status" value="1"/>
</dbReference>
<dbReference type="Gene3D" id="2.30.29.30">
    <property type="entry name" value="Pleckstrin-homology domain (PH domain)/Phosphotyrosine-binding domain (PTB)"/>
    <property type="match status" value="1"/>
</dbReference>
<dbReference type="PANTHER" id="PTHR10807:SF4">
    <property type="entry name" value="MYOTUBULARIN-RELATED PROTEIN 13"/>
    <property type="match status" value="1"/>
</dbReference>
<dbReference type="Pfam" id="PF00169">
    <property type="entry name" value="PH"/>
    <property type="match status" value="1"/>
</dbReference>
<dbReference type="InterPro" id="IPR022096">
    <property type="entry name" value="SBF1/SBF2"/>
</dbReference>
<dbReference type="CDD" id="cd13339">
    <property type="entry name" value="PH-GRAM_MTMR13"/>
    <property type="match status" value="1"/>
</dbReference>
<reference evidence="8" key="2">
    <citation type="submission" date="2025-08" db="UniProtKB">
        <authorList>
            <consortium name="Ensembl"/>
        </authorList>
    </citation>
    <scope>IDENTIFICATION</scope>
</reference>
<keyword evidence="9" id="KW-1185">Reference proteome</keyword>
<evidence type="ECO:0000259" key="5">
    <source>
        <dbReference type="PROSITE" id="PS50003"/>
    </source>
</evidence>
<dbReference type="SMART" id="SM00233">
    <property type="entry name" value="PH"/>
    <property type="match status" value="1"/>
</dbReference>
<dbReference type="SMART" id="SM00568">
    <property type="entry name" value="GRAM"/>
    <property type="match status" value="1"/>
</dbReference>
<dbReference type="GeneTree" id="ENSGT00940000155385"/>
<dbReference type="InterPro" id="IPR005112">
    <property type="entry name" value="dDENN_dom"/>
</dbReference>
<dbReference type="Pfam" id="PF02893">
    <property type="entry name" value="GRAM"/>
    <property type="match status" value="1"/>
</dbReference>
<dbReference type="PROSITE" id="PS50211">
    <property type="entry name" value="DENN"/>
    <property type="match status" value="1"/>
</dbReference>
<dbReference type="CDD" id="cd01235">
    <property type="entry name" value="PH_Sbf1_hMTMR5"/>
    <property type="match status" value="1"/>
</dbReference>
<evidence type="ECO:0000256" key="2">
    <source>
        <dbReference type="ARBA" id="ARBA00007471"/>
    </source>
</evidence>
<dbReference type="InterPro" id="IPR011993">
    <property type="entry name" value="PH-like_dom_sf"/>
</dbReference>
<dbReference type="Gene3D" id="3.40.50.11500">
    <property type="match status" value="1"/>
</dbReference>
<dbReference type="PANTHER" id="PTHR10807">
    <property type="entry name" value="MYOTUBULARIN-RELATED"/>
    <property type="match status" value="1"/>
</dbReference>
<feature type="domain" description="UDENN" evidence="6">
    <location>
        <begin position="1"/>
        <end position="404"/>
    </location>
</feature>
<dbReference type="SMART" id="SM00799">
    <property type="entry name" value="DENN"/>
    <property type="match status" value="1"/>
</dbReference>
<evidence type="ECO:0000256" key="1">
    <source>
        <dbReference type="ARBA" id="ARBA00004496"/>
    </source>
</evidence>
<evidence type="ECO:0000313" key="9">
    <source>
        <dbReference type="Proteomes" id="UP000002280"/>
    </source>
</evidence>
<comment type="subcellular location">
    <subcellularLocation>
        <location evidence="1">Cytoplasm</location>
    </subcellularLocation>
</comment>
<feature type="domain" description="PH" evidence="5">
    <location>
        <begin position="1740"/>
        <end position="1844"/>
    </location>
</feature>
<proteinExistence type="inferred from homology"/>
<keyword evidence="4" id="KW-0344">Guanine-nucleotide releasing factor</keyword>
<dbReference type="Bgee" id="ENSMODG00000008083">
    <property type="expression patterns" value="Expressed in adult mammalian kidney and 18 other cell types or tissues"/>
</dbReference>
<evidence type="ECO:0000256" key="4">
    <source>
        <dbReference type="ARBA" id="ARBA00022658"/>
    </source>
</evidence>
<evidence type="ECO:0000259" key="6">
    <source>
        <dbReference type="PROSITE" id="PS50211"/>
    </source>
</evidence>
<dbReference type="Proteomes" id="UP000002280">
    <property type="component" value="Chromosome 5"/>
</dbReference>